<keyword evidence="3" id="KW-1185">Reference proteome</keyword>
<keyword evidence="1" id="KW-0812">Transmembrane</keyword>
<keyword evidence="1" id="KW-0472">Membrane</keyword>
<proteinExistence type="predicted"/>
<organism evidence="2 3">
    <name type="scientific">Trichophyton soudanense CBS 452.61</name>
    <dbReference type="NCBI Taxonomy" id="1215331"/>
    <lineage>
        <taxon>Eukaryota</taxon>
        <taxon>Fungi</taxon>
        <taxon>Dikarya</taxon>
        <taxon>Ascomycota</taxon>
        <taxon>Pezizomycotina</taxon>
        <taxon>Eurotiomycetes</taxon>
        <taxon>Eurotiomycetidae</taxon>
        <taxon>Onygenales</taxon>
        <taxon>Arthrodermataceae</taxon>
        <taxon>Trichophyton</taxon>
    </lineage>
</organism>
<dbReference type="Proteomes" id="UP000023623">
    <property type="component" value="Unassembled WGS sequence"/>
</dbReference>
<feature type="transmembrane region" description="Helical" evidence="1">
    <location>
        <begin position="51"/>
        <end position="72"/>
    </location>
</feature>
<evidence type="ECO:0000256" key="1">
    <source>
        <dbReference type="SAM" id="Phobius"/>
    </source>
</evidence>
<evidence type="ECO:0000313" key="2">
    <source>
        <dbReference type="EMBL" id="EZF71592.1"/>
    </source>
</evidence>
<sequence>MRLASFFSSFRSRPRVRGKYTLLLVVPFITPRFSPFASVDFVCTPCIIRKGALLFFYIFFPVLGFVLPFSCFSSSRKPRHLTLALINLTTHRQPNIHRSSNQTSAI</sequence>
<dbReference type="EMBL" id="KK208897">
    <property type="protein sequence ID" value="EZF71592.1"/>
    <property type="molecule type" value="Genomic_DNA"/>
</dbReference>
<keyword evidence="1" id="KW-1133">Transmembrane helix</keyword>
<accession>A0A022XLQ7</accession>
<dbReference type="AlphaFoldDB" id="A0A022XLQ7"/>
<evidence type="ECO:0000313" key="3">
    <source>
        <dbReference type="Proteomes" id="UP000023623"/>
    </source>
</evidence>
<gene>
    <name evidence="2" type="ORF">H105_06253</name>
</gene>
<protein>
    <submittedName>
        <fullName evidence="2">Uncharacterized protein</fullName>
    </submittedName>
</protein>
<name>A0A022XLQ7_TRISD</name>
<feature type="transmembrane region" description="Helical" evidence="1">
    <location>
        <begin position="20"/>
        <end position="39"/>
    </location>
</feature>
<dbReference type="HOGENOM" id="CLU_2225097_0_0_1"/>
<reference evidence="2 3" key="1">
    <citation type="submission" date="2014-02" db="EMBL/GenBank/DDBJ databases">
        <title>The Genome Sequence of Trichophyton rubrum (morphotype soudanense) CBS 452.61.</title>
        <authorList>
            <consortium name="The Broad Institute Genomics Platform"/>
            <person name="Cuomo C.A."/>
            <person name="White T.C."/>
            <person name="Graser Y."/>
            <person name="Martinez-Rossi N."/>
            <person name="Heitman J."/>
            <person name="Young S.K."/>
            <person name="Zeng Q."/>
            <person name="Gargeya S."/>
            <person name="Abouelleil A."/>
            <person name="Alvarado L."/>
            <person name="Chapman S.B."/>
            <person name="Gainer-Dewar J."/>
            <person name="Goldberg J."/>
            <person name="Griggs A."/>
            <person name="Gujja S."/>
            <person name="Hansen M."/>
            <person name="Howarth C."/>
            <person name="Imamovic A."/>
            <person name="Larimer J."/>
            <person name="Martinez D."/>
            <person name="Murphy C."/>
            <person name="Pearson M.D."/>
            <person name="Persinoti G."/>
            <person name="Poon T."/>
            <person name="Priest M."/>
            <person name="Roberts A.D."/>
            <person name="Saif S."/>
            <person name="Shea T.D."/>
            <person name="Sykes S.N."/>
            <person name="Wortman J."/>
            <person name="Nusbaum C."/>
            <person name="Birren B."/>
        </authorList>
    </citation>
    <scope>NUCLEOTIDE SEQUENCE [LARGE SCALE GENOMIC DNA]</scope>
    <source>
        <strain evidence="2 3">CBS 452.61</strain>
    </source>
</reference>